<dbReference type="PROSITE" id="PS51724">
    <property type="entry name" value="SPOR"/>
    <property type="match status" value="1"/>
</dbReference>
<evidence type="ECO:0000256" key="2">
    <source>
        <dbReference type="SAM" id="SignalP"/>
    </source>
</evidence>
<feature type="signal peptide" evidence="2">
    <location>
        <begin position="1"/>
        <end position="20"/>
    </location>
</feature>
<name>A0A0P1FHN6_9RHOB</name>
<organism evidence="5 7">
    <name type="scientific">Thalassovita autumnalis</name>
    <dbReference type="NCBI Taxonomy" id="2072972"/>
    <lineage>
        <taxon>Bacteria</taxon>
        <taxon>Pseudomonadati</taxon>
        <taxon>Pseudomonadota</taxon>
        <taxon>Alphaproteobacteria</taxon>
        <taxon>Rhodobacterales</taxon>
        <taxon>Roseobacteraceae</taxon>
        <taxon>Thalassovita</taxon>
    </lineage>
</organism>
<evidence type="ECO:0000313" key="6">
    <source>
        <dbReference type="Proteomes" id="UP000051086"/>
    </source>
</evidence>
<accession>A0A0P1FHN6</accession>
<reference evidence="4 6" key="1">
    <citation type="submission" date="2015-09" db="EMBL/GenBank/DDBJ databases">
        <authorList>
            <person name="Rodrigo-Torres L."/>
            <person name="Arahal D.R."/>
        </authorList>
    </citation>
    <scope>NUCLEOTIDE SEQUENCE [LARGE SCALE GENOMIC DNA]</scope>
    <source>
        <strain evidence="4 6">CECT 5118</strain>
    </source>
</reference>
<dbReference type="SUPFAM" id="SSF110997">
    <property type="entry name" value="Sporulation related repeat"/>
    <property type="match status" value="1"/>
</dbReference>
<feature type="chain" id="PRO_5009792405" evidence="2">
    <location>
        <begin position="21"/>
        <end position="511"/>
    </location>
</feature>
<keyword evidence="6" id="KW-1185">Reference proteome</keyword>
<dbReference type="OrthoDB" id="7843142at2"/>
<feature type="region of interest" description="Disordered" evidence="1">
    <location>
        <begin position="188"/>
        <end position="214"/>
    </location>
</feature>
<sequence length="511" mass="53771">MSFKRAVVTAVILASTGFTAAPAMARTDTSIPAEFPPSSFNGRQYVDSRGCVFIRASTGGLVNWIPRVSRSRQHICNAKPTFAQAQSADLPVIPDPDPVPAIVAAKPAAQQAAPKPAPTVAAQPVRTARATVAAPQVQTPPKAEVIAPAATTAATTQRQPRFTLSSLFKPRTRTTVQAVPQQTARTVVKPSAPAPVATPSPRRVVQPASPACPGGTAVSQRYLGTGSGVRCGPQQKSPVGYVTTQAPTVPLGTFAAPMATIASAPSATGVRVKPQSISPVPQSRTQAAVVSDYVAVAAGSQRVVPRHVYEKQQRSALLVGIPEGYRPLWEDDRLNPKRAHQTMAGKAAMDLIWTQTVPRQLIDRASGRDVTRHYPGLSYPYTSFAAQNAATSTSISGQATLSSKSFVTEPKAPAVRSKVKQAKKKPAAKPTPTTNEAAKTYVQVAMFAQAGNAQRTAGNLAAKGLPMRIWNAKRGGKPVQLVVVGPFVDSGHANAALSIVRRSGFKDAYLR</sequence>
<dbReference type="Proteomes" id="UP000051887">
    <property type="component" value="Unassembled WGS sequence"/>
</dbReference>
<gene>
    <name evidence="4" type="ORF">TL5118_02151</name>
    <name evidence="5" type="ORF">TL5120_03666</name>
</gene>
<dbReference type="Proteomes" id="UP000051086">
    <property type="component" value="Unassembled WGS sequence"/>
</dbReference>
<dbReference type="EMBL" id="CYSC01000043">
    <property type="protein sequence ID" value="CUH73849.1"/>
    <property type="molecule type" value="Genomic_DNA"/>
</dbReference>
<evidence type="ECO:0000259" key="3">
    <source>
        <dbReference type="PROSITE" id="PS51724"/>
    </source>
</evidence>
<evidence type="ECO:0000313" key="7">
    <source>
        <dbReference type="Proteomes" id="UP000051887"/>
    </source>
</evidence>
<dbReference type="RefSeq" id="WP_082626415.1">
    <property type="nucleotide sequence ID" value="NZ_CYSB01000029.1"/>
</dbReference>
<reference evidence="5 7" key="2">
    <citation type="submission" date="2015-09" db="EMBL/GenBank/DDBJ databases">
        <authorList>
            <consortium name="Swine Surveillance"/>
        </authorList>
    </citation>
    <scope>NUCLEOTIDE SEQUENCE [LARGE SCALE GENOMIC DNA]</scope>
    <source>
        <strain evidence="5 7">5120</strain>
    </source>
</reference>
<feature type="domain" description="SPOR" evidence="3">
    <location>
        <begin position="434"/>
        <end position="511"/>
    </location>
</feature>
<evidence type="ECO:0000313" key="5">
    <source>
        <dbReference type="EMBL" id="CUH73849.1"/>
    </source>
</evidence>
<dbReference type="AlphaFoldDB" id="A0A0P1FHN6"/>
<protein>
    <submittedName>
        <fullName evidence="5">Sporulation related domain protein</fullName>
    </submittedName>
</protein>
<evidence type="ECO:0000256" key="1">
    <source>
        <dbReference type="SAM" id="MobiDB-lite"/>
    </source>
</evidence>
<feature type="compositionally biased region" description="Basic residues" evidence="1">
    <location>
        <begin position="417"/>
        <end position="427"/>
    </location>
</feature>
<dbReference type="InterPro" id="IPR036680">
    <property type="entry name" value="SPOR-like_sf"/>
</dbReference>
<dbReference type="GO" id="GO:0042834">
    <property type="term" value="F:peptidoglycan binding"/>
    <property type="evidence" value="ECO:0007669"/>
    <property type="project" value="InterPro"/>
</dbReference>
<dbReference type="InterPro" id="IPR007730">
    <property type="entry name" value="SPOR-like_dom"/>
</dbReference>
<dbReference type="Gene3D" id="3.30.70.1070">
    <property type="entry name" value="Sporulation related repeat"/>
    <property type="match status" value="1"/>
</dbReference>
<proteinExistence type="predicted"/>
<dbReference type="Pfam" id="PF05036">
    <property type="entry name" value="SPOR"/>
    <property type="match status" value="1"/>
</dbReference>
<keyword evidence="2" id="KW-0732">Signal</keyword>
<feature type="region of interest" description="Disordered" evidence="1">
    <location>
        <begin position="412"/>
        <end position="435"/>
    </location>
</feature>
<dbReference type="EMBL" id="CYSB01000029">
    <property type="protein sequence ID" value="CUH67345.1"/>
    <property type="molecule type" value="Genomic_DNA"/>
</dbReference>
<evidence type="ECO:0000313" key="4">
    <source>
        <dbReference type="EMBL" id="CUH67345.1"/>
    </source>
</evidence>